<proteinExistence type="predicted"/>
<dbReference type="PANTHER" id="PTHR39434:SF1">
    <property type="entry name" value="VOC DOMAIN-CONTAINING PROTEIN"/>
    <property type="match status" value="1"/>
</dbReference>
<dbReference type="RefSeq" id="WP_139001725.1">
    <property type="nucleotide sequence ID" value="NZ_BAABAV010000001.1"/>
</dbReference>
<dbReference type="PANTHER" id="PTHR39434">
    <property type="match status" value="1"/>
</dbReference>
<dbReference type="InterPro" id="IPR029068">
    <property type="entry name" value="Glyas_Bleomycin-R_OHBP_Dase"/>
</dbReference>
<evidence type="ECO:0000313" key="1">
    <source>
        <dbReference type="EMBL" id="GAA4268310.1"/>
    </source>
</evidence>
<gene>
    <name evidence="1" type="ORF">GCM10022257_04110</name>
</gene>
<reference evidence="2" key="1">
    <citation type="journal article" date="2019" name="Int. J. Syst. Evol. Microbiol.">
        <title>The Global Catalogue of Microorganisms (GCM) 10K type strain sequencing project: providing services to taxonomists for standard genome sequencing and annotation.</title>
        <authorList>
            <consortium name="The Broad Institute Genomics Platform"/>
            <consortium name="The Broad Institute Genome Sequencing Center for Infectious Disease"/>
            <person name="Wu L."/>
            <person name="Ma J."/>
        </authorList>
    </citation>
    <scope>NUCLEOTIDE SEQUENCE [LARGE SCALE GENOMIC DNA]</scope>
    <source>
        <strain evidence="2">JCM 17452</strain>
    </source>
</reference>
<protein>
    <submittedName>
        <fullName evidence="1">VOC family protein</fullName>
    </submittedName>
</protein>
<sequence length="136" mass="15705">MKTTFHMSLPCMSINETSSFYTKIGAAKGRTTQSWVDINLYGHQITFIKAGKHSFNSPNYVFEGKILPSFHFGIILDSNTWNLVYEKLKEQKLDLVTESTFLKGKVGEHHSFFVKDPNDYMLEFKCFETAEEIFKS</sequence>
<dbReference type="Gene3D" id="3.10.180.10">
    <property type="entry name" value="2,3-Dihydroxybiphenyl 1,2-Dioxygenase, domain 1"/>
    <property type="match status" value="1"/>
</dbReference>
<keyword evidence="2" id="KW-1185">Reference proteome</keyword>
<dbReference type="EMBL" id="BAABAV010000001">
    <property type="protein sequence ID" value="GAA4268310.1"/>
    <property type="molecule type" value="Genomic_DNA"/>
</dbReference>
<comment type="caution">
    <text evidence="1">The sequence shown here is derived from an EMBL/GenBank/DDBJ whole genome shotgun (WGS) entry which is preliminary data.</text>
</comment>
<dbReference type="Proteomes" id="UP001500027">
    <property type="component" value="Unassembled WGS sequence"/>
</dbReference>
<accession>A0ABP8E7T6</accession>
<dbReference type="SUPFAM" id="SSF54593">
    <property type="entry name" value="Glyoxalase/Bleomycin resistance protein/Dihydroxybiphenyl dioxygenase"/>
    <property type="match status" value="1"/>
</dbReference>
<evidence type="ECO:0000313" key="2">
    <source>
        <dbReference type="Proteomes" id="UP001500027"/>
    </source>
</evidence>
<organism evidence="1 2">
    <name type="scientific">Hyunsoonleella aestuarii</name>
    <dbReference type="NCBI Taxonomy" id="912802"/>
    <lineage>
        <taxon>Bacteria</taxon>
        <taxon>Pseudomonadati</taxon>
        <taxon>Bacteroidota</taxon>
        <taxon>Flavobacteriia</taxon>
        <taxon>Flavobacteriales</taxon>
        <taxon>Flavobacteriaceae</taxon>
    </lineage>
</organism>
<name>A0ABP8E7T6_9FLAO</name>